<evidence type="ECO:0000256" key="11">
    <source>
        <dbReference type="ARBA" id="ARBA00023002"/>
    </source>
</evidence>
<dbReference type="GO" id="GO:0006364">
    <property type="term" value="P:rRNA processing"/>
    <property type="evidence" value="ECO:0007669"/>
    <property type="project" value="UniProtKB-KW"/>
</dbReference>
<organism evidence="19 20">
    <name type="scientific">Ambispora gerdemannii</name>
    <dbReference type="NCBI Taxonomy" id="144530"/>
    <lineage>
        <taxon>Eukaryota</taxon>
        <taxon>Fungi</taxon>
        <taxon>Fungi incertae sedis</taxon>
        <taxon>Mucoromycota</taxon>
        <taxon>Glomeromycotina</taxon>
        <taxon>Glomeromycetes</taxon>
        <taxon>Archaeosporales</taxon>
        <taxon>Ambisporaceae</taxon>
        <taxon>Ambispora</taxon>
    </lineage>
</organism>
<comment type="function">
    <text evidence="2">Involved in nucleolar integrity and required for processing of the pre-rRNA for the 60S ribosome subunit.</text>
</comment>
<evidence type="ECO:0000256" key="12">
    <source>
        <dbReference type="ARBA" id="ARBA00023004"/>
    </source>
</evidence>
<evidence type="ECO:0000256" key="17">
    <source>
        <dbReference type="SAM" id="MobiDB-lite"/>
    </source>
</evidence>
<dbReference type="PANTHER" id="PTHR12117:SF0">
    <property type="entry name" value="PROLYL 3-HYDROXYLASE OGFOD1"/>
    <property type="match status" value="1"/>
</dbReference>
<evidence type="ECO:0000259" key="18">
    <source>
        <dbReference type="PROSITE" id="PS51471"/>
    </source>
</evidence>
<dbReference type="Proteomes" id="UP000789831">
    <property type="component" value="Unassembled WGS sequence"/>
</dbReference>
<dbReference type="InterPro" id="IPR051842">
    <property type="entry name" value="uS12_prolyl_hydroxylase"/>
</dbReference>
<protein>
    <submittedName>
        <fullName evidence="19">3552_t:CDS:1</fullName>
    </submittedName>
</protein>
<dbReference type="Pfam" id="PF10637">
    <property type="entry name" value="Ofd1_CTDD"/>
    <property type="match status" value="1"/>
</dbReference>
<evidence type="ECO:0000256" key="14">
    <source>
        <dbReference type="ARBA" id="ARBA00023242"/>
    </source>
</evidence>
<dbReference type="GO" id="GO:0005737">
    <property type="term" value="C:cytoplasm"/>
    <property type="evidence" value="ECO:0007669"/>
    <property type="project" value="TreeGrafter"/>
</dbReference>
<accession>A0A9N9FYP8</accession>
<dbReference type="PANTHER" id="PTHR12117">
    <property type="entry name" value="HISTONE ACETYLTRANSFERASE COMPLEX"/>
    <property type="match status" value="1"/>
</dbReference>
<sequence length="693" mass="80418">MEPNTSNANSTSQENNNSNICDNKNEIETSTTSLTPTRTARVIARRVSGKVWKHPKSATRRSQLPRGLSKTWEQRLEERRAQQAVKTLQKELKEEKEAKKQRAREALLKRRKAAEEKERLEKLAAMYSAKKLKRLQKKKEKNFVTIAMSSRKHPSPSSSEVYVSNANKKVRISSASESTLDNAQEQHLPFTAFPDNILNKQYTLPDYVTNFRTAFRNRHDFYDTETTSKVYSHPFPIAVLPRLFSDSFLEKVKQELVTEDFTYRSNDLYEFYQSNSLEGVEKTYLSQLTRVIYSEWFVRLIGGLTGVEVDGETIDLSAHIYKQGSYLLWKKNGHIDMRKLMNDGRSGRRIAFIIYLVDENWGKDDGGTLDLFDIDSQGHPNKVKRSIIPEWNSMAFFEVSPTSYHQVSEVLTPTKPRISISGWFHGSLKSRLSIAEYRMVDELSREEESFDIAEFINEEYWSDEALDNLLKMIHLNGSVELRGFLKEEVYVRLLESLAKDAEWDENPIGPPFSKAPLPAPFHARVEKFFQSSAFRIYLENLTHLKFGAVSSEMRQFRRGNYIIAHDQAADHAGVDVIFSCIREKWDEEWDGATIYYAEHKELPVHVLWPMRNTLTVTERIDGIHKFVKYINCKADSPRTEMAFIWISEHVDDEFDENEELEQVLNEEEEEGNWDDSNGEDKEGENYDILDEKD</sequence>
<comment type="cofactor">
    <cofactor evidence="1">
        <name>L-ascorbate</name>
        <dbReference type="ChEBI" id="CHEBI:38290"/>
    </cofactor>
</comment>
<evidence type="ECO:0000256" key="16">
    <source>
        <dbReference type="SAM" id="Coils"/>
    </source>
</evidence>
<keyword evidence="6" id="KW-0690">Ribosome biogenesis</keyword>
<evidence type="ECO:0000256" key="6">
    <source>
        <dbReference type="ARBA" id="ARBA00022517"/>
    </source>
</evidence>
<dbReference type="PROSITE" id="PS51471">
    <property type="entry name" value="FE2OG_OXY"/>
    <property type="match status" value="1"/>
</dbReference>
<keyword evidence="8" id="KW-0479">Metal-binding</keyword>
<dbReference type="GO" id="GO:0006449">
    <property type="term" value="P:regulation of translational termination"/>
    <property type="evidence" value="ECO:0007669"/>
    <property type="project" value="TreeGrafter"/>
</dbReference>
<feature type="compositionally biased region" description="Acidic residues" evidence="17">
    <location>
        <begin position="661"/>
        <end position="677"/>
    </location>
</feature>
<dbReference type="InterPro" id="IPR005579">
    <property type="entry name" value="Cgr1-like"/>
</dbReference>
<dbReference type="InterPro" id="IPR019601">
    <property type="entry name" value="Oxoglutarate/Fe-dep_Oase_C"/>
</dbReference>
<name>A0A9N9FYP8_9GLOM</name>
<keyword evidence="14" id="KW-0539">Nucleus</keyword>
<keyword evidence="9" id="KW-0847">Vitamin C</keyword>
<dbReference type="GO" id="GO:0031543">
    <property type="term" value="F:peptidyl-proline dioxygenase activity"/>
    <property type="evidence" value="ECO:0007669"/>
    <property type="project" value="TreeGrafter"/>
</dbReference>
<comment type="subcellular location">
    <subcellularLocation>
        <location evidence="3">Nucleus</location>
        <location evidence="3">Nucleolus</location>
    </subcellularLocation>
</comment>
<keyword evidence="7" id="KW-0698">rRNA processing</keyword>
<dbReference type="OrthoDB" id="430522at2759"/>
<evidence type="ECO:0000256" key="15">
    <source>
        <dbReference type="ARBA" id="ARBA00047444"/>
    </source>
</evidence>
<evidence type="ECO:0000256" key="5">
    <source>
        <dbReference type="ARBA" id="ARBA00007869"/>
    </source>
</evidence>
<evidence type="ECO:0000256" key="8">
    <source>
        <dbReference type="ARBA" id="ARBA00022723"/>
    </source>
</evidence>
<comment type="caution">
    <text evidence="19">The sequence shown here is derived from an EMBL/GenBank/DDBJ whole genome shotgun (WGS) entry which is preliminary data.</text>
</comment>
<comment type="similarity">
    <text evidence="5">Belongs to the CGR1 family.</text>
</comment>
<feature type="compositionally biased region" description="Polar residues" evidence="17">
    <location>
        <begin position="1"/>
        <end position="22"/>
    </location>
</feature>
<gene>
    <name evidence="19" type="ORF">AGERDE_LOCUS7430</name>
</gene>
<evidence type="ECO:0000256" key="9">
    <source>
        <dbReference type="ARBA" id="ARBA00022896"/>
    </source>
</evidence>
<keyword evidence="10" id="KW-0223">Dioxygenase</keyword>
<evidence type="ECO:0000256" key="3">
    <source>
        <dbReference type="ARBA" id="ARBA00004604"/>
    </source>
</evidence>
<dbReference type="AlphaFoldDB" id="A0A9N9FYP8"/>
<comment type="similarity">
    <text evidence="4">Belongs to the TPA1 family.</text>
</comment>
<dbReference type="EMBL" id="CAJVPL010001353">
    <property type="protein sequence ID" value="CAG8566721.1"/>
    <property type="molecule type" value="Genomic_DNA"/>
</dbReference>
<keyword evidence="11" id="KW-0560">Oxidoreductase</keyword>
<dbReference type="GO" id="GO:0031418">
    <property type="term" value="F:L-ascorbic acid binding"/>
    <property type="evidence" value="ECO:0007669"/>
    <property type="project" value="UniProtKB-KW"/>
</dbReference>
<dbReference type="InterPro" id="IPR039558">
    <property type="entry name" value="TPA1/OFD1_N"/>
</dbReference>
<evidence type="ECO:0000313" key="19">
    <source>
        <dbReference type="EMBL" id="CAG8566721.1"/>
    </source>
</evidence>
<evidence type="ECO:0000256" key="7">
    <source>
        <dbReference type="ARBA" id="ARBA00022552"/>
    </source>
</evidence>
<evidence type="ECO:0000256" key="1">
    <source>
        <dbReference type="ARBA" id="ARBA00001961"/>
    </source>
</evidence>
<evidence type="ECO:0000256" key="2">
    <source>
        <dbReference type="ARBA" id="ARBA00004090"/>
    </source>
</evidence>
<evidence type="ECO:0000313" key="20">
    <source>
        <dbReference type="Proteomes" id="UP000789831"/>
    </source>
</evidence>
<dbReference type="Pfam" id="PF13661">
    <property type="entry name" value="2OG-FeII_Oxy_4"/>
    <property type="match status" value="1"/>
</dbReference>
<feature type="region of interest" description="Disordered" evidence="17">
    <location>
        <begin position="661"/>
        <end position="693"/>
    </location>
</feature>
<feature type="coiled-coil region" evidence="16">
    <location>
        <begin position="78"/>
        <end position="130"/>
    </location>
</feature>
<evidence type="ECO:0000256" key="13">
    <source>
        <dbReference type="ARBA" id="ARBA00023054"/>
    </source>
</evidence>
<feature type="region of interest" description="Disordered" evidence="17">
    <location>
        <begin position="1"/>
        <end position="36"/>
    </location>
</feature>
<dbReference type="Gene3D" id="2.60.120.620">
    <property type="entry name" value="q2cbj1_9rhob like domain"/>
    <property type="match status" value="2"/>
</dbReference>
<dbReference type="Pfam" id="PF03879">
    <property type="entry name" value="Cgr1"/>
    <property type="match status" value="1"/>
</dbReference>
<evidence type="ECO:0000256" key="10">
    <source>
        <dbReference type="ARBA" id="ARBA00022964"/>
    </source>
</evidence>
<dbReference type="InterPro" id="IPR006620">
    <property type="entry name" value="Pro_4_hyd_alph"/>
</dbReference>
<evidence type="ECO:0000256" key="4">
    <source>
        <dbReference type="ARBA" id="ARBA00007443"/>
    </source>
</evidence>
<feature type="compositionally biased region" description="Basic and acidic residues" evidence="17">
    <location>
        <begin position="678"/>
        <end position="693"/>
    </location>
</feature>
<keyword evidence="20" id="KW-1185">Reference proteome</keyword>
<keyword evidence="13 16" id="KW-0175">Coiled coil</keyword>
<comment type="catalytic activity">
    <reaction evidence="15">
        <text>[ribosomal protein uS12]-L-proline + 2-oxoglutarate + O2 = [ribosomal protein uS12]-(3S)-3-hydroxy-L-proline + succinate + CO2</text>
        <dbReference type="Rhea" id="RHEA:54156"/>
        <dbReference type="Rhea" id="RHEA-COMP:13816"/>
        <dbReference type="Rhea" id="RHEA-COMP:13818"/>
        <dbReference type="ChEBI" id="CHEBI:15379"/>
        <dbReference type="ChEBI" id="CHEBI:16526"/>
        <dbReference type="ChEBI" id="CHEBI:16810"/>
        <dbReference type="ChEBI" id="CHEBI:30031"/>
        <dbReference type="ChEBI" id="CHEBI:50342"/>
        <dbReference type="ChEBI" id="CHEBI:85428"/>
    </reaction>
</comment>
<dbReference type="InterPro" id="IPR005123">
    <property type="entry name" value="Oxoglu/Fe-dep_dioxygenase_dom"/>
</dbReference>
<dbReference type="GO" id="GO:0005730">
    <property type="term" value="C:nucleolus"/>
    <property type="evidence" value="ECO:0007669"/>
    <property type="project" value="UniProtKB-SubCell"/>
</dbReference>
<feature type="domain" description="Fe2OG dioxygenase" evidence="18">
    <location>
        <begin position="312"/>
        <end position="426"/>
    </location>
</feature>
<proteinExistence type="inferred from homology"/>
<dbReference type="GO" id="GO:0005506">
    <property type="term" value="F:iron ion binding"/>
    <property type="evidence" value="ECO:0007669"/>
    <property type="project" value="InterPro"/>
</dbReference>
<reference evidence="19" key="1">
    <citation type="submission" date="2021-06" db="EMBL/GenBank/DDBJ databases">
        <authorList>
            <person name="Kallberg Y."/>
            <person name="Tangrot J."/>
            <person name="Rosling A."/>
        </authorList>
    </citation>
    <scope>NUCLEOTIDE SEQUENCE</scope>
    <source>
        <strain evidence="19">MT106</strain>
    </source>
</reference>
<dbReference type="SMART" id="SM00702">
    <property type="entry name" value="P4Hc"/>
    <property type="match status" value="1"/>
</dbReference>
<keyword evidence="12" id="KW-0408">Iron</keyword>